<dbReference type="Proteomes" id="UP000251205">
    <property type="component" value="Unassembled WGS sequence"/>
</dbReference>
<gene>
    <name evidence="1" type="ORF">DQ393_06950</name>
</gene>
<dbReference type="EMBL" id="QMKK01000022">
    <property type="protein sequence ID" value="RAX42539.1"/>
    <property type="molecule type" value="Genomic_DNA"/>
</dbReference>
<reference evidence="1 2" key="1">
    <citation type="submission" date="2018-06" db="EMBL/GenBank/DDBJ databases">
        <title>Whole Genome Sequence of an efficient microsymbiont, Rhizobium tropici.</title>
        <authorList>
            <person name="Srinivasan R."/>
            <person name="Singh H.V."/>
            <person name="Srivastava R."/>
            <person name="Kumari B."/>
            <person name="Radhakrishna A."/>
        </authorList>
    </citation>
    <scope>NUCLEOTIDE SEQUENCE [LARGE SCALE GENOMIC DNA]</scope>
    <source>
        <strain evidence="1 2">IGFRI Rhizo-19</strain>
    </source>
</reference>
<comment type="caution">
    <text evidence="1">The sequence shown here is derived from an EMBL/GenBank/DDBJ whole genome shotgun (WGS) entry which is preliminary data.</text>
</comment>
<accession>A0A329YEA8</accession>
<dbReference type="RefSeq" id="WP_112341025.1">
    <property type="nucleotide sequence ID" value="NZ_QMKK01000022.1"/>
</dbReference>
<sequence>MMSRHTHAGLSADPLQRPRMAALARSEWPISSDALLNGLRSVAPRLGLVLLIAGALQMALHLTGH</sequence>
<protein>
    <submittedName>
        <fullName evidence="1">Uncharacterized protein</fullName>
    </submittedName>
</protein>
<proteinExistence type="predicted"/>
<evidence type="ECO:0000313" key="1">
    <source>
        <dbReference type="EMBL" id="RAX42539.1"/>
    </source>
</evidence>
<dbReference type="OrthoDB" id="8377545at2"/>
<evidence type="ECO:0000313" key="2">
    <source>
        <dbReference type="Proteomes" id="UP000251205"/>
    </source>
</evidence>
<name>A0A329YEA8_RHITR</name>
<organism evidence="1 2">
    <name type="scientific">Rhizobium tropici</name>
    <dbReference type="NCBI Taxonomy" id="398"/>
    <lineage>
        <taxon>Bacteria</taxon>
        <taxon>Pseudomonadati</taxon>
        <taxon>Pseudomonadota</taxon>
        <taxon>Alphaproteobacteria</taxon>
        <taxon>Hyphomicrobiales</taxon>
        <taxon>Rhizobiaceae</taxon>
        <taxon>Rhizobium/Agrobacterium group</taxon>
        <taxon>Rhizobium</taxon>
    </lineage>
</organism>
<dbReference type="AlphaFoldDB" id="A0A329YEA8"/>